<dbReference type="AlphaFoldDB" id="A0A8E0RLD9"/>
<feature type="compositionally biased region" description="Low complexity" evidence="1">
    <location>
        <begin position="541"/>
        <end position="562"/>
    </location>
</feature>
<feature type="compositionally biased region" description="Polar residues" evidence="1">
    <location>
        <begin position="452"/>
        <end position="461"/>
    </location>
</feature>
<feature type="compositionally biased region" description="Basic and acidic residues" evidence="1">
    <location>
        <begin position="462"/>
        <end position="472"/>
    </location>
</feature>
<reference evidence="2" key="1">
    <citation type="submission" date="2019-05" db="EMBL/GenBank/DDBJ databases">
        <title>Annotation for the trematode Fasciolopsis buski.</title>
        <authorList>
            <person name="Choi Y.-J."/>
        </authorList>
    </citation>
    <scope>NUCLEOTIDE SEQUENCE</scope>
    <source>
        <strain evidence="2">HT</strain>
        <tissue evidence="2">Whole worm</tissue>
    </source>
</reference>
<protein>
    <submittedName>
        <fullName evidence="2">Uncharacterized protein</fullName>
    </submittedName>
</protein>
<proteinExistence type="predicted"/>
<comment type="caution">
    <text evidence="2">The sequence shown here is derived from an EMBL/GenBank/DDBJ whole genome shotgun (WGS) entry which is preliminary data.</text>
</comment>
<feature type="region of interest" description="Disordered" evidence="1">
    <location>
        <begin position="538"/>
        <end position="615"/>
    </location>
</feature>
<dbReference type="EMBL" id="LUCM01010915">
    <property type="protein sequence ID" value="KAA0184782.1"/>
    <property type="molecule type" value="Genomic_DNA"/>
</dbReference>
<sequence>MGCKCSKTHAPVCPDSSTLSGPKPINLPPLAEYIIPDPSPWITPISRARIIIPTCVAGDLQVQHEVFHTEQPPNYTRSDLPKSTIQTHETKQPLDVRQRDHSDEFRNQEPVALQLATTQTVTPKPDPPDEWNDMVEMKTELLPETDAVAAADSSALVPFETDKETEQPEKFNYVTPSPMNTPEPNCDTTVVEAQTFIGRDDSGAAHLINMHTIKHPTCKHDPQKGEIHIQITHKTPIHGCRPCPSEPNVRSQVENPTEMEFLGHVTERKENEGLHIRMGLPAKSGFSFKTSPRQRCHERRCKLTSGRCIPSPGMRRHTTEEHPDDDIQNDDKIYERFYMSNDIVSEPLIYPTSHIPPAKCSHARQPGYRTSVKYQNARNTGTSSFIPLETNGSAHSDMFHVTDNETMMKGMRPDKKWINVDKIQDSSIVKPHLDPNVASMYDRGLKRRKQKPSSLGDTTTDGLRHIRMEYRNRGQYKTKPAHSNYHTGELNSSLPNEPLEEWNVQSAIHHLGSSSIHFPGTRDSRKAFRRVILNRIPGLRNQDSSPQSTLSSESSQNLVSDSPYQIKDSRLTQTDEHVNLYRANSKQSVDLERLPMGKTVTQSLSPQGPSEESTTIETVTPALQNLKTVSSNETCKSVQESSSSEIRTIDQSPEEQTTSGDQATSPRTPRNKVPDEVFARIQSSTSTVRCFQAHSPSFSVEVVDYQARFSSVQPSVKEGGTKKRLSAPTPCTLPPIHSHTTVSTAVTAAVKRGGTDTNRNAKETKHDNTKGTVSLPKLSRDSTSSPERESTRTNTDRRKLRGPSQNKGKLYDILVLHQPKRK</sequence>
<dbReference type="OrthoDB" id="10562704at2759"/>
<evidence type="ECO:0000313" key="3">
    <source>
        <dbReference type="Proteomes" id="UP000728185"/>
    </source>
</evidence>
<evidence type="ECO:0000256" key="1">
    <source>
        <dbReference type="SAM" id="MobiDB-lite"/>
    </source>
</evidence>
<feature type="compositionally biased region" description="Polar residues" evidence="1">
    <location>
        <begin position="630"/>
        <end position="668"/>
    </location>
</feature>
<feature type="compositionally biased region" description="Polar residues" evidence="1">
    <location>
        <begin position="599"/>
        <end position="615"/>
    </location>
</feature>
<evidence type="ECO:0000313" key="2">
    <source>
        <dbReference type="EMBL" id="KAA0184782.1"/>
    </source>
</evidence>
<feature type="region of interest" description="Disordered" evidence="1">
    <location>
        <begin position="751"/>
        <end position="811"/>
    </location>
</feature>
<feature type="region of interest" description="Disordered" evidence="1">
    <location>
        <begin position="1"/>
        <end position="22"/>
    </location>
</feature>
<feature type="region of interest" description="Disordered" evidence="1">
    <location>
        <begin position="71"/>
        <end position="98"/>
    </location>
</feature>
<accession>A0A8E0RLD9</accession>
<feature type="compositionally biased region" description="Basic and acidic residues" evidence="1">
    <location>
        <begin position="567"/>
        <end position="579"/>
    </location>
</feature>
<gene>
    <name evidence="2" type="ORF">FBUS_01427</name>
</gene>
<organism evidence="2 3">
    <name type="scientific">Fasciolopsis buskii</name>
    <dbReference type="NCBI Taxonomy" id="27845"/>
    <lineage>
        <taxon>Eukaryota</taxon>
        <taxon>Metazoa</taxon>
        <taxon>Spiralia</taxon>
        <taxon>Lophotrochozoa</taxon>
        <taxon>Platyhelminthes</taxon>
        <taxon>Trematoda</taxon>
        <taxon>Digenea</taxon>
        <taxon>Plagiorchiida</taxon>
        <taxon>Echinostomata</taxon>
        <taxon>Echinostomatoidea</taxon>
        <taxon>Fasciolidae</taxon>
        <taxon>Fasciolopsis</taxon>
    </lineage>
</organism>
<feature type="compositionally biased region" description="Polar residues" evidence="1">
    <location>
        <begin position="71"/>
        <end position="87"/>
    </location>
</feature>
<feature type="compositionally biased region" description="Basic and acidic residues" evidence="1">
    <location>
        <begin position="759"/>
        <end position="769"/>
    </location>
</feature>
<keyword evidence="3" id="KW-1185">Reference proteome</keyword>
<feature type="region of interest" description="Disordered" evidence="1">
    <location>
        <begin position="713"/>
        <end position="738"/>
    </location>
</feature>
<name>A0A8E0RLD9_9TREM</name>
<dbReference type="Proteomes" id="UP000728185">
    <property type="component" value="Unassembled WGS sequence"/>
</dbReference>
<feature type="compositionally biased region" description="Basic and acidic residues" evidence="1">
    <location>
        <begin position="88"/>
        <end position="98"/>
    </location>
</feature>
<feature type="compositionally biased region" description="Basic and acidic residues" evidence="1">
    <location>
        <begin position="786"/>
        <end position="797"/>
    </location>
</feature>
<feature type="region of interest" description="Disordered" evidence="1">
    <location>
        <begin position="630"/>
        <end position="674"/>
    </location>
</feature>
<feature type="region of interest" description="Disordered" evidence="1">
    <location>
        <begin position="441"/>
        <end position="492"/>
    </location>
</feature>